<dbReference type="AlphaFoldDB" id="A0A5N6R3A5"/>
<evidence type="ECO:0000313" key="2">
    <source>
        <dbReference type="EMBL" id="KAE8055111.1"/>
    </source>
</evidence>
<evidence type="ECO:0000256" key="1">
    <source>
        <dbReference type="SAM" id="MobiDB-lite"/>
    </source>
</evidence>
<protein>
    <submittedName>
        <fullName evidence="2">Uncharacterized protein</fullName>
    </submittedName>
</protein>
<dbReference type="Proteomes" id="UP000327013">
    <property type="component" value="Chromosome 5"/>
</dbReference>
<keyword evidence="3" id="KW-1185">Reference proteome</keyword>
<name>A0A5N6R3A5_9ROSI</name>
<accession>A0A5N6R3A5</accession>
<gene>
    <name evidence="2" type="ORF">FH972_011972</name>
</gene>
<proteinExistence type="predicted"/>
<evidence type="ECO:0000313" key="3">
    <source>
        <dbReference type="Proteomes" id="UP000327013"/>
    </source>
</evidence>
<sequence length="97" mass="11035">MMHGFPMLEMMQKLMDDEEKERKKLEKEPLELEEPQCEEDAIPVEVATEVHDAIPAAKLRRRHPGRGQLIVAEQVTEEVAAKVQDAIPEAGPKVKHE</sequence>
<dbReference type="EMBL" id="CM017325">
    <property type="protein sequence ID" value="KAE8055111.1"/>
    <property type="molecule type" value="Genomic_DNA"/>
</dbReference>
<feature type="compositionally biased region" description="Acidic residues" evidence="1">
    <location>
        <begin position="31"/>
        <end position="40"/>
    </location>
</feature>
<feature type="compositionally biased region" description="Basic and acidic residues" evidence="1">
    <location>
        <begin position="20"/>
        <end position="30"/>
    </location>
</feature>
<reference evidence="2 3" key="1">
    <citation type="submission" date="2019-06" db="EMBL/GenBank/DDBJ databases">
        <title>A chromosomal-level reference genome of Carpinus fangiana (Coryloideae, Betulaceae).</title>
        <authorList>
            <person name="Yang X."/>
            <person name="Wang Z."/>
            <person name="Zhang L."/>
            <person name="Hao G."/>
            <person name="Liu J."/>
            <person name="Yang Y."/>
        </authorList>
    </citation>
    <scope>NUCLEOTIDE SEQUENCE [LARGE SCALE GENOMIC DNA]</scope>
    <source>
        <strain evidence="2">Cfa_2016G</strain>
        <tissue evidence="2">Leaf</tissue>
    </source>
</reference>
<feature type="region of interest" description="Disordered" evidence="1">
    <location>
        <begin position="1"/>
        <end position="40"/>
    </location>
</feature>
<organism evidence="2 3">
    <name type="scientific">Carpinus fangiana</name>
    <dbReference type="NCBI Taxonomy" id="176857"/>
    <lineage>
        <taxon>Eukaryota</taxon>
        <taxon>Viridiplantae</taxon>
        <taxon>Streptophyta</taxon>
        <taxon>Embryophyta</taxon>
        <taxon>Tracheophyta</taxon>
        <taxon>Spermatophyta</taxon>
        <taxon>Magnoliopsida</taxon>
        <taxon>eudicotyledons</taxon>
        <taxon>Gunneridae</taxon>
        <taxon>Pentapetalae</taxon>
        <taxon>rosids</taxon>
        <taxon>fabids</taxon>
        <taxon>Fagales</taxon>
        <taxon>Betulaceae</taxon>
        <taxon>Carpinus</taxon>
    </lineage>
</organism>